<evidence type="ECO:0000313" key="7">
    <source>
        <dbReference type="Proteomes" id="UP000076727"/>
    </source>
</evidence>
<feature type="domain" description="HMG box" evidence="5">
    <location>
        <begin position="8"/>
        <end position="78"/>
    </location>
</feature>
<dbReference type="CDD" id="cd01389">
    <property type="entry name" value="HMG-box_ROX1-like"/>
    <property type="match status" value="1"/>
</dbReference>
<proteinExistence type="predicted"/>
<dbReference type="PANTHER" id="PTHR10270:SF161">
    <property type="entry name" value="SEX-DETERMINING REGION Y PROTEIN"/>
    <property type="match status" value="1"/>
</dbReference>
<keyword evidence="7" id="KW-1185">Reference proteome</keyword>
<feature type="compositionally biased region" description="Basic and acidic residues" evidence="4">
    <location>
        <begin position="60"/>
        <end position="72"/>
    </location>
</feature>
<dbReference type="EMBL" id="KV429059">
    <property type="protein sequence ID" value="KZT69287.1"/>
    <property type="molecule type" value="Genomic_DNA"/>
</dbReference>
<dbReference type="GO" id="GO:0005634">
    <property type="term" value="C:nucleus"/>
    <property type="evidence" value="ECO:0007669"/>
    <property type="project" value="UniProtKB-UniRule"/>
</dbReference>
<evidence type="ECO:0000256" key="4">
    <source>
        <dbReference type="SAM" id="MobiDB-lite"/>
    </source>
</evidence>
<feature type="DNA-binding region" description="HMG box" evidence="3">
    <location>
        <begin position="8"/>
        <end position="78"/>
    </location>
</feature>
<evidence type="ECO:0000256" key="2">
    <source>
        <dbReference type="ARBA" id="ARBA00023163"/>
    </source>
</evidence>
<organism evidence="6 7">
    <name type="scientific">Daedalea quercina L-15889</name>
    <dbReference type="NCBI Taxonomy" id="1314783"/>
    <lineage>
        <taxon>Eukaryota</taxon>
        <taxon>Fungi</taxon>
        <taxon>Dikarya</taxon>
        <taxon>Basidiomycota</taxon>
        <taxon>Agaricomycotina</taxon>
        <taxon>Agaricomycetes</taxon>
        <taxon>Polyporales</taxon>
        <taxon>Fomitopsis</taxon>
    </lineage>
</organism>
<dbReference type="GO" id="GO:0000978">
    <property type="term" value="F:RNA polymerase II cis-regulatory region sequence-specific DNA binding"/>
    <property type="evidence" value="ECO:0007669"/>
    <property type="project" value="TreeGrafter"/>
</dbReference>
<dbReference type="Pfam" id="PF00505">
    <property type="entry name" value="HMG_box"/>
    <property type="match status" value="1"/>
</dbReference>
<dbReference type="GO" id="GO:0030154">
    <property type="term" value="P:cell differentiation"/>
    <property type="evidence" value="ECO:0007669"/>
    <property type="project" value="TreeGrafter"/>
</dbReference>
<name>A0A165QCV0_9APHY</name>
<dbReference type="STRING" id="1314783.A0A165QCV0"/>
<keyword evidence="2" id="KW-0804">Transcription</keyword>
<evidence type="ECO:0000256" key="1">
    <source>
        <dbReference type="ARBA" id="ARBA00023125"/>
    </source>
</evidence>
<evidence type="ECO:0000256" key="3">
    <source>
        <dbReference type="PROSITE-ProRule" id="PRU00267"/>
    </source>
</evidence>
<dbReference type="SUPFAM" id="SSF47095">
    <property type="entry name" value="HMG-box"/>
    <property type="match status" value="1"/>
</dbReference>
<dbReference type="Gene3D" id="1.10.30.10">
    <property type="entry name" value="High mobility group box domain"/>
    <property type="match status" value="1"/>
</dbReference>
<sequence length="86" mass="10041">MPTKPATVPRPPNPFICYRSEVMRLHKAEGRAEGLLQTELSKRVGREWRELDAAARAPYEKMAEEKKEEHARAYPGYKYQPRRKGE</sequence>
<reference evidence="6 7" key="1">
    <citation type="journal article" date="2016" name="Mol. Biol. Evol.">
        <title>Comparative Genomics of Early-Diverging Mushroom-Forming Fungi Provides Insights into the Origins of Lignocellulose Decay Capabilities.</title>
        <authorList>
            <person name="Nagy L.G."/>
            <person name="Riley R."/>
            <person name="Tritt A."/>
            <person name="Adam C."/>
            <person name="Daum C."/>
            <person name="Floudas D."/>
            <person name="Sun H."/>
            <person name="Yadav J.S."/>
            <person name="Pangilinan J."/>
            <person name="Larsson K.H."/>
            <person name="Matsuura K."/>
            <person name="Barry K."/>
            <person name="Labutti K."/>
            <person name="Kuo R."/>
            <person name="Ohm R.A."/>
            <person name="Bhattacharya S.S."/>
            <person name="Shirouzu T."/>
            <person name="Yoshinaga Y."/>
            <person name="Martin F.M."/>
            <person name="Grigoriev I.V."/>
            <person name="Hibbett D.S."/>
        </authorList>
    </citation>
    <scope>NUCLEOTIDE SEQUENCE [LARGE SCALE GENOMIC DNA]</scope>
    <source>
        <strain evidence="6 7">L-15889</strain>
    </source>
</reference>
<dbReference type="Proteomes" id="UP000076727">
    <property type="component" value="Unassembled WGS sequence"/>
</dbReference>
<feature type="region of interest" description="Disordered" evidence="4">
    <location>
        <begin position="60"/>
        <end position="86"/>
    </location>
</feature>
<protein>
    <submittedName>
        <fullName evidence="6">HMG-box</fullName>
    </submittedName>
</protein>
<keyword evidence="3" id="KW-0539">Nucleus</keyword>
<feature type="non-terminal residue" evidence="6">
    <location>
        <position position="86"/>
    </location>
</feature>
<dbReference type="PANTHER" id="PTHR10270">
    <property type="entry name" value="SOX TRANSCRIPTION FACTOR"/>
    <property type="match status" value="1"/>
</dbReference>
<dbReference type="AlphaFoldDB" id="A0A165QCV0"/>
<accession>A0A165QCV0</accession>
<evidence type="ECO:0000313" key="6">
    <source>
        <dbReference type="EMBL" id="KZT69287.1"/>
    </source>
</evidence>
<dbReference type="GO" id="GO:0001228">
    <property type="term" value="F:DNA-binding transcription activator activity, RNA polymerase II-specific"/>
    <property type="evidence" value="ECO:0007669"/>
    <property type="project" value="TreeGrafter"/>
</dbReference>
<dbReference type="InterPro" id="IPR009071">
    <property type="entry name" value="HMG_box_dom"/>
</dbReference>
<dbReference type="SMART" id="SM00398">
    <property type="entry name" value="HMG"/>
    <property type="match status" value="1"/>
</dbReference>
<dbReference type="InterPro" id="IPR036910">
    <property type="entry name" value="HMG_box_dom_sf"/>
</dbReference>
<gene>
    <name evidence="6" type="ORF">DAEQUDRAFT_669949</name>
</gene>
<dbReference type="PROSITE" id="PS50118">
    <property type="entry name" value="HMG_BOX_2"/>
    <property type="match status" value="1"/>
</dbReference>
<keyword evidence="1 3" id="KW-0238">DNA-binding</keyword>
<dbReference type="InterPro" id="IPR050140">
    <property type="entry name" value="SRY-related_HMG-box_TF-like"/>
</dbReference>
<dbReference type="OrthoDB" id="6247875at2759"/>
<evidence type="ECO:0000259" key="5">
    <source>
        <dbReference type="PROSITE" id="PS50118"/>
    </source>
</evidence>